<dbReference type="SMART" id="SM00220">
    <property type="entry name" value="S_TKc"/>
    <property type="match status" value="1"/>
</dbReference>
<evidence type="ECO:0000256" key="6">
    <source>
        <dbReference type="ARBA" id="ARBA00022777"/>
    </source>
</evidence>
<comment type="catalytic activity">
    <reaction evidence="8">
        <text>L-threonyl-[protein] + ATP = O-phospho-L-threonyl-[protein] + ADP + H(+)</text>
        <dbReference type="Rhea" id="RHEA:46608"/>
        <dbReference type="Rhea" id="RHEA-COMP:11060"/>
        <dbReference type="Rhea" id="RHEA-COMP:11605"/>
        <dbReference type="ChEBI" id="CHEBI:15378"/>
        <dbReference type="ChEBI" id="CHEBI:30013"/>
        <dbReference type="ChEBI" id="CHEBI:30616"/>
        <dbReference type="ChEBI" id="CHEBI:61977"/>
        <dbReference type="ChEBI" id="CHEBI:456216"/>
        <dbReference type="EC" id="2.7.11.1"/>
    </reaction>
</comment>
<dbReference type="Gene3D" id="1.10.510.10">
    <property type="entry name" value="Transferase(Phosphotransferase) domain 1"/>
    <property type="match status" value="1"/>
</dbReference>
<dbReference type="Gene3D" id="3.30.200.20">
    <property type="entry name" value="Phosphorylase Kinase, domain 1"/>
    <property type="match status" value="1"/>
</dbReference>
<dbReference type="GO" id="GO:0005524">
    <property type="term" value="F:ATP binding"/>
    <property type="evidence" value="ECO:0007669"/>
    <property type="project" value="UniProtKB-KW"/>
</dbReference>
<dbReference type="InterPro" id="IPR000719">
    <property type="entry name" value="Prot_kinase_dom"/>
</dbReference>
<dbReference type="RefSeq" id="XP_020092066.1">
    <property type="nucleotide sequence ID" value="XM_020236477.1"/>
</dbReference>
<dbReference type="GeneID" id="109712734"/>
<evidence type="ECO:0000256" key="1">
    <source>
        <dbReference type="ARBA" id="ARBA00009903"/>
    </source>
</evidence>
<proteinExistence type="inferred from homology"/>
<dbReference type="InterPro" id="IPR008271">
    <property type="entry name" value="Ser/Thr_kinase_AS"/>
</dbReference>
<evidence type="ECO:0000256" key="2">
    <source>
        <dbReference type="ARBA" id="ARBA00012513"/>
    </source>
</evidence>
<dbReference type="FunFam" id="1.10.510.10:FF:000294">
    <property type="entry name" value="Serine/threonine-protein kinase OXI1"/>
    <property type="match status" value="1"/>
</dbReference>
<dbReference type="InterPro" id="IPR011009">
    <property type="entry name" value="Kinase-like_dom_sf"/>
</dbReference>
<reference evidence="13" key="2">
    <citation type="submission" date="2025-08" db="UniProtKB">
        <authorList>
            <consortium name="RefSeq"/>
        </authorList>
    </citation>
    <scope>IDENTIFICATION</scope>
    <source>
        <tissue evidence="13">Leaf</tissue>
    </source>
</reference>
<feature type="compositionally biased region" description="Acidic residues" evidence="10">
    <location>
        <begin position="1"/>
        <end position="12"/>
    </location>
</feature>
<dbReference type="PANTHER" id="PTHR45637">
    <property type="entry name" value="FLIPPASE KINASE 1-RELATED"/>
    <property type="match status" value="1"/>
</dbReference>
<gene>
    <name evidence="13" type="primary">LOC109712734</name>
</gene>
<dbReference type="GO" id="GO:0004674">
    <property type="term" value="F:protein serine/threonine kinase activity"/>
    <property type="evidence" value="ECO:0007669"/>
    <property type="project" value="UniProtKB-KW"/>
</dbReference>
<evidence type="ECO:0000256" key="4">
    <source>
        <dbReference type="ARBA" id="ARBA00022679"/>
    </source>
</evidence>
<evidence type="ECO:0000259" key="11">
    <source>
        <dbReference type="PROSITE" id="PS50011"/>
    </source>
</evidence>
<comment type="catalytic activity">
    <reaction evidence="9">
        <text>L-seryl-[protein] + ATP = O-phospho-L-seryl-[protein] + ADP + H(+)</text>
        <dbReference type="Rhea" id="RHEA:17989"/>
        <dbReference type="Rhea" id="RHEA-COMP:9863"/>
        <dbReference type="Rhea" id="RHEA-COMP:11604"/>
        <dbReference type="ChEBI" id="CHEBI:15378"/>
        <dbReference type="ChEBI" id="CHEBI:29999"/>
        <dbReference type="ChEBI" id="CHEBI:30616"/>
        <dbReference type="ChEBI" id="CHEBI:83421"/>
        <dbReference type="ChEBI" id="CHEBI:456216"/>
        <dbReference type="EC" id="2.7.11.1"/>
    </reaction>
</comment>
<dbReference type="Pfam" id="PF00069">
    <property type="entry name" value="Pkinase"/>
    <property type="match status" value="1"/>
</dbReference>
<dbReference type="SUPFAM" id="SSF56112">
    <property type="entry name" value="Protein kinase-like (PK-like)"/>
    <property type="match status" value="1"/>
</dbReference>
<keyword evidence="4" id="KW-0808">Transferase</keyword>
<evidence type="ECO:0000256" key="3">
    <source>
        <dbReference type="ARBA" id="ARBA00022527"/>
    </source>
</evidence>
<dbReference type="OrthoDB" id="688900at2759"/>
<dbReference type="PROSITE" id="PS00108">
    <property type="entry name" value="PROTEIN_KINASE_ST"/>
    <property type="match status" value="1"/>
</dbReference>
<accession>A0A6P5F7A2</accession>
<dbReference type="PROSITE" id="PS50011">
    <property type="entry name" value="PROTEIN_KINASE_DOM"/>
    <property type="match status" value="1"/>
</dbReference>
<evidence type="ECO:0000256" key="9">
    <source>
        <dbReference type="ARBA" id="ARBA00048679"/>
    </source>
</evidence>
<evidence type="ECO:0000256" key="8">
    <source>
        <dbReference type="ARBA" id="ARBA00047899"/>
    </source>
</evidence>
<name>A0A6P5F7A2_ANACO</name>
<reference evidence="12" key="1">
    <citation type="journal article" date="2015" name="Nat. Genet.">
        <title>The pineapple genome and the evolution of CAM photosynthesis.</title>
        <authorList>
            <person name="Ming R."/>
            <person name="VanBuren R."/>
            <person name="Wai C.M."/>
            <person name="Tang H."/>
            <person name="Schatz M.C."/>
            <person name="Bowers J.E."/>
            <person name="Lyons E."/>
            <person name="Wang M.L."/>
            <person name="Chen J."/>
            <person name="Biggers E."/>
            <person name="Zhang J."/>
            <person name="Huang L."/>
            <person name="Zhang L."/>
            <person name="Miao W."/>
            <person name="Zhang J."/>
            <person name="Ye Z."/>
            <person name="Miao C."/>
            <person name="Lin Z."/>
            <person name="Wang H."/>
            <person name="Zhou H."/>
            <person name="Yim W.C."/>
            <person name="Priest H.D."/>
            <person name="Zheng C."/>
            <person name="Woodhouse M."/>
            <person name="Edger P.P."/>
            <person name="Guyot R."/>
            <person name="Guo H.B."/>
            <person name="Guo H."/>
            <person name="Zheng G."/>
            <person name="Singh R."/>
            <person name="Sharma A."/>
            <person name="Min X."/>
            <person name="Zheng Y."/>
            <person name="Lee H."/>
            <person name="Gurtowski J."/>
            <person name="Sedlazeck F.J."/>
            <person name="Harkess A."/>
            <person name="McKain M.R."/>
            <person name="Liao Z."/>
            <person name="Fang J."/>
            <person name="Liu J."/>
            <person name="Zhang X."/>
            <person name="Zhang Q."/>
            <person name="Hu W."/>
            <person name="Qin Y."/>
            <person name="Wang K."/>
            <person name="Chen L.Y."/>
            <person name="Shirley N."/>
            <person name="Lin Y.R."/>
            <person name="Liu L.Y."/>
            <person name="Hernandez A.G."/>
            <person name="Wright C.L."/>
            <person name="Bulone V."/>
            <person name="Tuskan G.A."/>
            <person name="Heath K."/>
            <person name="Zee F."/>
            <person name="Moore P.H."/>
            <person name="Sunkar R."/>
            <person name="Leebens-Mack J.H."/>
            <person name="Mockler T."/>
            <person name="Bennetzen J.L."/>
            <person name="Freeling M."/>
            <person name="Sankoff D."/>
            <person name="Paterson A.H."/>
            <person name="Zhu X."/>
            <person name="Yang X."/>
            <person name="Smith J.A."/>
            <person name="Cushman J.C."/>
            <person name="Paull R.E."/>
            <person name="Yu Q."/>
        </authorList>
    </citation>
    <scope>NUCLEOTIDE SEQUENCE [LARGE SCALE GENOMIC DNA]</scope>
    <source>
        <strain evidence="12">cv. F153</strain>
    </source>
</reference>
<feature type="region of interest" description="Disordered" evidence="10">
    <location>
        <begin position="256"/>
        <end position="300"/>
    </location>
</feature>
<dbReference type="EC" id="2.7.11.1" evidence="2"/>
<organism evidence="12 13">
    <name type="scientific">Ananas comosus</name>
    <name type="common">Pineapple</name>
    <name type="synonym">Ananas ananas</name>
    <dbReference type="NCBI Taxonomy" id="4615"/>
    <lineage>
        <taxon>Eukaryota</taxon>
        <taxon>Viridiplantae</taxon>
        <taxon>Streptophyta</taxon>
        <taxon>Embryophyta</taxon>
        <taxon>Tracheophyta</taxon>
        <taxon>Spermatophyta</taxon>
        <taxon>Magnoliopsida</taxon>
        <taxon>Liliopsida</taxon>
        <taxon>Poales</taxon>
        <taxon>Bromeliaceae</taxon>
        <taxon>Bromelioideae</taxon>
        <taxon>Ananas</taxon>
    </lineage>
</organism>
<evidence type="ECO:0000313" key="12">
    <source>
        <dbReference type="Proteomes" id="UP000515123"/>
    </source>
</evidence>
<keyword evidence="5" id="KW-0547">Nucleotide-binding</keyword>
<evidence type="ECO:0000256" key="10">
    <source>
        <dbReference type="SAM" id="MobiDB-lite"/>
    </source>
</evidence>
<feature type="region of interest" description="Disordered" evidence="10">
    <location>
        <begin position="47"/>
        <end position="67"/>
    </location>
</feature>
<keyword evidence="6" id="KW-0418">Kinase</keyword>
<sequence>MLELSPDSDLEIGSETLNSSHSSMSSAGSCDRCSSFSRLSFDASAAAAATPSPPTPRAGAKPHRASDPAWAAIRSRRGGAAALGPRDFKLIRRIGSGDIGTVYLCRLRDEPRCPATAGAAAAAAPARFLYAMKVVDKTAIAKKKKLERAATERRILRVLDHPFLPSLYADFDASPHYSCVVMEYCCGGDLHSLRHRQPALRFSLSAARFYAAEVLLALEYLHMLGIVYRDLKPENILIRSDGHILLSTRLSVIHSPPVERGAHTPPPKPRPRRCDRSRCSTPPAGPREARDQLFRSGSAAGRPRLLGRAVAPVESFVGPR</sequence>
<evidence type="ECO:0000256" key="7">
    <source>
        <dbReference type="ARBA" id="ARBA00022840"/>
    </source>
</evidence>
<feature type="domain" description="Protein kinase" evidence="11">
    <location>
        <begin position="88"/>
        <end position="320"/>
    </location>
</feature>
<evidence type="ECO:0000313" key="13">
    <source>
        <dbReference type="RefSeq" id="XP_020092066.1"/>
    </source>
</evidence>
<feature type="region of interest" description="Disordered" evidence="10">
    <location>
        <begin position="1"/>
        <end position="34"/>
    </location>
</feature>
<protein>
    <recommendedName>
        <fullName evidence="2">non-specific serine/threonine protein kinase</fullName>
        <ecNumber evidence="2">2.7.11.1</ecNumber>
    </recommendedName>
</protein>
<keyword evidence="7" id="KW-0067">ATP-binding</keyword>
<dbReference type="AlphaFoldDB" id="A0A6P5F7A2"/>
<dbReference type="Proteomes" id="UP000515123">
    <property type="component" value="Linkage group 7"/>
</dbReference>
<keyword evidence="3" id="KW-0723">Serine/threonine-protein kinase</keyword>
<feature type="compositionally biased region" description="Low complexity" evidence="10">
    <location>
        <begin position="14"/>
        <end position="34"/>
    </location>
</feature>
<comment type="similarity">
    <text evidence="1">Belongs to the protein kinase superfamily. AGC Ser/Thr protein kinase family.</text>
</comment>
<evidence type="ECO:0000256" key="5">
    <source>
        <dbReference type="ARBA" id="ARBA00022741"/>
    </source>
</evidence>
<keyword evidence="12" id="KW-1185">Reference proteome</keyword>